<feature type="compositionally biased region" description="Basic and acidic residues" evidence="1">
    <location>
        <begin position="56"/>
        <end position="69"/>
    </location>
</feature>
<keyword evidence="4" id="KW-1185">Reference proteome</keyword>
<evidence type="ECO:0000256" key="1">
    <source>
        <dbReference type="SAM" id="MobiDB-lite"/>
    </source>
</evidence>
<accession>A0ABW6NJE4</accession>
<proteinExistence type="predicted"/>
<reference evidence="3 4" key="1">
    <citation type="submission" date="2024-10" db="EMBL/GenBank/DDBJ databases">
        <title>The Natural Products Discovery Center: Release of the First 8490 Sequenced Strains for Exploring Actinobacteria Biosynthetic Diversity.</title>
        <authorList>
            <person name="Kalkreuter E."/>
            <person name="Kautsar S.A."/>
            <person name="Yang D."/>
            <person name="Bader C.D."/>
            <person name="Teijaro C.N."/>
            <person name="Fluegel L."/>
            <person name="Davis C.M."/>
            <person name="Simpson J.R."/>
            <person name="Lauterbach L."/>
            <person name="Steele A.D."/>
            <person name="Gui C."/>
            <person name="Meng S."/>
            <person name="Li G."/>
            <person name="Viehrig K."/>
            <person name="Ye F."/>
            <person name="Su P."/>
            <person name="Kiefer A.F."/>
            <person name="Nichols A."/>
            <person name="Cepeda A.J."/>
            <person name="Yan W."/>
            <person name="Fan B."/>
            <person name="Jiang Y."/>
            <person name="Adhikari A."/>
            <person name="Zheng C.-J."/>
            <person name="Schuster L."/>
            <person name="Cowan T.M."/>
            <person name="Smanski M.J."/>
            <person name="Chevrette M.G."/>
            <person name="De Carvalho L.P.S."/>
            <person name="Shen B."/>
        </authorList>
    </citation>
    <scope>NUCLEOTIDE SEQUENCE [LARGE SCALE GENOMIC DNA]</scope>
    <source>
        <strain evidence="3 4">NPDC004550</strain>
    </source>
</reference>
<dbReference type="SUPFAM" id="SSF53639">
    <property type="entry name" value="AraD/HMP-PK domain-like"/>
    <property type="match status" value="1"/>
</dbReference>
<dbReference type="Proteomes" id="UP001601521">
    <property type="component" value="Unassembled WGS sequence"/>
</dbReference>
<gene>
    <name evidence="3" type="ORF">ACFYTH_13615</name>
</gene>
<evidence type="ECO:0000259" key="2">
    <source>
        <dbReference type="Pfam" id="PF00596"/>
    </source>
</evidence>
<evidence type="ECO:0000313" key="3">
    <source>
        <dbReference type="EMBL" id="MFF0454396.1"/>
    </source>
</evidence>
<name>A0ABW6NJE4_9NOCA</name>
<dbReference type="RefSeq" id="WP_387251684.1">
    <property type="nucleotide sequence ID" value="NZ_JBIALX010000005.1"/>
</dbReference>
<organism evidence="3 4">
    <name type="scientific">Nocardia africana</name>
    <dbReference type="NCBI Taxonomy" id="134964"/>
    <lineage>
        <taxon>Bacteria</taxon>
        <taxon>Bacillati</taxon>
        <taxon>Actinomycetota</taxon>
        <taxon>Actinomycetes</taxon>
        <taxon>Mycobacteriales</taxon>
        <taxon>Nocardiaceae</taxon>
        <taxon>Nocardia</taxon>
    </lineage>
</organism>
<feature type="region of interest" description="Disordered" evidence="1">
    <location>
        <begin position="50"/>
        <end position="69"/>
    </location>
</feature>
<dbReference type="EMBL" id="JBIALX010000005">
    <property type="protein sequence ID" value="MFF0454396.1"/>
    <property type="molecule type" value="Genomic_DNA"/>
</dbReference>
<dbReference type="Pfam" id="PF00596">
    <property type="entry name" value="Aldolase_II"/>
    <property type="match status" value="1"/>
</dbReference>
<comment type="caution">
    <text evidence="3">The sequence shown here is derived from an EMBL/GenBank/DDBJ whole genome shotgun (WGS) entry which is preliminary data.</text>
</comment>
<dbReference type="Gene3D" id="3.40.225.10">
    <property type="entry name" value="Class II aldolase/adducin N-terminal domain"/>
    <property type="match status" value="1"/>
</dbReference>
<sequence>MKASGWDLYEITSARVHLVDRGGKIVDGEGAGQFEFRIHTAIMAARRDVGGGYPRTARDRAGGRRERSCCRSATRPTTWCRRRCRGSPRPRT</sequence>
<feature type="domain" description="Class II aldolase/adducin N-terminal" evidence="2">
    <location>
        <begin position="1"/>
        <end position="50"/>
    </location>
</feature>
<dbReference type="InterPro" id="IPR036409">
    <property type="entry name" value="Aldolase_II/adducin_N_sf"/>
</dbReference>
<dbReference type="InterPro" id="IPR001303">
    <property type="entry name" value="Aldolase_II/adducin_N"/>
</dbReference>
<evidence type="ECO:0000313" key="4">
    <source>
        <dbReference type="Proteomes" id="UP001601521"/>
    </source>
</evidence>
<protein>
    <submittedName>
        <fullName evidence="3">Class II aldolase/adducin family protein</fullName>
    </submittedName>
</protein>